<dbReference type="Gene3D" id="1.20.5.170">
    <property type="match status" value="1"/>
</dbReference>
<feature type="domain" description="BZIP" evidence="3">
    <location>
        <begin position="102"/>
        <end position="165"/>
    </location>
</feature>
<accession>A0A9W9N0A8</accession>
<dbReference type="SUPFAM" id="SSF57959">
    <property type="entry name" value="Leucine zipper domain"/>
    <property type="match status" value="1"/>
</dbReference>
<dbReference type="EMBL" id="JAPQKP010000001">
    <property type="protein sequence ID" value="KAJ5210811.1"/>
    <property type="molecule type" value="Genomic_DNA"/>
</dbReference>
<feature type="compositionally biased region" description="Basic and acidic residues" evidence="2">
    <location>
        <begin position="98"/>
        <end position="107"/>
    </location>
</feature>
<feature type="coiled-coil region" evidence="1">
    <location>
        <begin position="120"/>
        <end position="161"/>
    </location>
</feature>
<name>A0A9W9N0A8_9EURO</name>
<dbReference type="InterPro" id="IPR004827">
    <property type="entry name" value="bZIP"/>
</dbReference>
<keyword evidence="5" id="KW-1185">Reference proteome</keyword>
<organism evidence="4 5">
    <name type="scientific">Penicillium cf. griseofulvum</name>
    <dbReference type="NCBI Taxonomy" id="2972120"/>
    <lineage>
        <taxon>Eukaryota</taxon>
        <taxon>Fungi</taxon>
        <taxon>Dikarya</taxon>
        <taxon>Ascomycota</taxon>
        <taxon>Pezizomycotina</taxon>
        <taxon>Eurotiomycetes</taxon>
        <taxon>Eurotiomycetidae</taxon>
        <taxon>Eurotiales</taxon>
        <taxon>Aspergillaceae</taxon>
        <taxon>Penicillium</taxon>
    </lineage>
</organism>
<dbReference type="GO" id="GO:0003700">
    <property type="term" value="F:DNA-binding transcription factor activity"/>
    <property type="evidence" value="ECO:0007669"/>
    <property type="project" value="InterPro"/>
</dbReference>
<gene>
    <name evidence="4" type="ORF">N7472_000950</name>
</gene>
<dbReference type="SMART" id="SM00338">
    <property type="entry name" value="BRLZ"/>
    <property type="match status" value="1"/>
</dbReference>
<protein>
    <recommendedName>
        <fullName evidence="3">BZIP domain-containing protein</fullName>
    </recommendedName>
</protein>
<feature type="region of interest" description="Disordered" evidence="2">
    <location>
        <begin position="41"/>
        <end position="61"/>
    </location>
</feature>
<evidence type="ECO:0000313" key="5">
    <source>
        <dbReference type="Proteomes" id="UP001150879"/>
    </source>
</evidence>
<reference evidence="4" key="1">
    <citation type="submission" date="2022-11" db="EMBL/GenBank/DDBJ databases">
        <authorList>
            <person name="Petersen C."/>
        </authorList>
    </citation>
    <scope>NUCLEOTIDE SEQUENCE</scope>
    <source>
        <strain evidence="4">IBT 16849</strain>
    </source>
</reference>
<dbReference type="AlphaFoldDB" id="A0A9W9N0A8"/>
<feature type="region of interest" description="Disordered" evidence="2">
    <location>
        <begin position="76"/>
        <end position="120"/>
    </location>
</feature>
<evidence type="ECO:0000256" key="1">
    <source>
        <dbReference type="SAM" id="Coils"/>
    </source>
</evidence>
<feature type="compositionally biased region" description="Low complexity" evidence="2">
    <location>
        <begin position="79"/>
        <end position="97"/>
    </location>
</feature>
<dbReference type="Proteomes" id="UP001150879">
    <property type="component" value="Unassembled WGS sequence"/>
</dbReference>
<dbReference type="PROSITE" id="PS50217">
    <property type="entry name" value="BZIP"/>
    <property type="match status" value="1"/>
</dbReference>
<evidence type="ECO:0000313" key="4">
    <source>
        <dbReference type="EMBL" id="KAJ5210811.1"/>
    </source>
</evidence>
<reference evidence="4" key="2">
    <citation type="journal article" date="2023" name="IMA Fungus">
        <title>Comparative genomic study of the Penicillium genus elucidates a diverse pangenome and 15 lateral gene transfer events.</title>
        <authorList>
            <person name="Petersen C."/>
            <person name="Sorensen T."/>
            <person name="Nielsen M.R."/>
            <person name="Sondergaard T.E."/>
            <person name="Sorensen J.L."/>
            <person name="Fitzpatrick D.A."/>
            <person name="Frisvad J.C."/>
            <person name="Nielsen K.L."/>
        </authorList>
    </citation>
    <scope>NUCLEOTIDE SEQUENCE</scope>
    <source>
        <strain evidence="4">IBT 16849</strain>
    </source>
</reference>
<keyword evidence="1" id="KW-0175">Coiled coil</keyword>
<sequence length="166" mass="18328">MASYFKIPMLDYEFTFNAPTDAAFTDHASTSTQPLFPSTLDASLNAPLDTSPDLGPQSFPDELMFDISSGFAPRENLNVSSSTVPTASLSASSSPSESSKDSSDRASKTRLNTLAARRYRQRRVNRTHELEAELEAIKQERDELKLRVSKLEGEANALKVLLRVQN</sequence>
<dbReference type="InterPro" id="IPR046347">
    <property type="entry name" value="bZIP_sf"/>
</dbReference>
<evidence type="ECO:0000256" key="2">
    <source>
        <dbReference type="SAM" id="MobiDB-lite"/>
    </source>
</evidence>
<comment type="caution">
    <text evidence="4">The sequence shown here is derived from an EMBL/GenBank/DDBJ whole genome shotgun (WGS) entry which is preliminary data.</text>
</comment>
<evidence type="ECO:0000259" key="3">
    <source>
        <dbReference type="PROSITE" id="PS50217"/>
    </source>
</evidence>
<proteinExistence type="predicted"/>